<evidence type="ECO:0000313" key="1">
    <source>
        <dbReference type="EMBL" id="QYA18696.1"/>
    </source>
</evidence>
<reference evidence="1" key="1">
    <citation type="submission" date="2021-06" db="EMBL/GenBank/DDBJ databases">
        <authorList>
            <person name="Rolland C."/>
        </authorList>
    </citation>
    <scope>NUCLEOTIDE SEQUENCE</scope>
    <source>
        <strain evidence="1">347.936635</strain>
    </source>
</reference>
<proteinExistence type="predicted"/>
<keyword evidence="1" id="KW-0378">Hydrolase</keyword>
<accession>A0A8F8PKE7</accession>
<gene>
    <name evidence="1" type="ORF">KOM_12_428</name>
</gene>
<sequence>MSNKICVECKVEQDITNFYPEQLRCKPCYASYRRKYKTPESIERHRVTASKYRLKLRQREKIEIVGEKKCWACKNVKPRTEFTPTRSTNDGVGGTCKPCAREIRIKETQKRRDIVNNWIKDHGGKCANCGNADREVFDLDHCRGQKVRHISRLVLERRPIEMIEAELEKVQILCVNCHRYKTAKERPPANQDARYSQRVAYVNTIKREIGGCQLCEMKTDQFDDLHLQMFDFDHVDRANKCGVISWMRWATTIEKLNEELAKCRLLCANCHRKVSLRQQESALVRFNVE</sequence>
<organism evidence="1">
    <name type="scientific">Clandestinovirus</name>
    <dbReference type="NCBI Taxonomy" id="2831644"/>
    <lineage>
        <taxon>Viruses</taxon>
    </lineage>
</organism>
<name>A0A8F8PKE7_9VIRU</name>
<keyword evidence="1" id="KW-0255">Endonuclease</keyword>
<dbReference type="GO" id="GO:0004519">
    <property type="term" value="F:endonuclease activity"/>
    <property type="evidence" value="ECO:0007669"/>
    <property type="project" value="UniProtKB-KW"/>
</dbReference>
<keyword evidence="1" id="KW-0540">Nuclease</keyword>
<dbReference type="EMBL" id="MZ420154">
    <property type="protein sequence ID" value="QYA18696.1"/>
    <property type="molecule type" value="Genomic_DNA"/>
</dbReference>
<protein>
    <submittedName>
        <fullName evidence="1">Restriction endonuclease HNH</fullName>
    </submittedName>
</protein>